<gene>
    <name evidence="2" type="ORF">BJ999_005533</name>
</gene>
<evidence type="ECO:0000256" key="1">
    <source>
        <dbReference type="SAM" id="MobiDB-lite"/>
    </source>
</evidence>
<feature type="region of interest" description="Disordered" evidence="1">
    <location>
        <begin position="17"/>
        <end position="40"/>
    </location>
</feature>
<comment type="caution">
    <text evidence="2">The sequence shown here is derived from an EMBL/GenBank/DDBJ whole genome shotgun (WGS) entry which is preliminary data.</text>
</comment>
<reference evidence="2 3" key="1">
    <citation type="submission" date="2020-07" db="EMBL/GenBank/DDBJ databases">
        <title>Sequencing the genomes of 1000 actinobacteria strains.</title>
        <authorList>
            <person name="Klenk H.-P."/>
        </authorList>
    </citation>
    <scope>NUCLEOTIDE SEQUENCE [LARGE SCALE GENOMIC DNA]</scope>
    <source>
        <strain evidence="2 3">DSM 43461</strain>
    </source>
</reference>
<evidence type="ECO:0000313" key="2">
    <source>
        <dbReference type="EMBL" id="NYE15237.1"/>
    </source>
</evidence>
<organism evidence="2 3">
    <name type="scientific">Actinomadura citrea</name>
    <dbReference type="NCBI Taxonomy" id="46158"/>
    <lineage>
        <taxon>Bacteria</taxon>
        <taxon>Bacillati</taxon>
        <taxon>Actinomycetota</taxon>
        <taxon>Actinomycetes</taxon>
        <taxon>Streptosporangiales</taxon>
        <taxon>Thermomonosporaceae</taxon>
        <taxon>Actinomadura</taxon>
    </lineage>
</organism>
<evidence type="ECO:0000313" key="3">
    <source>
        <dbReference type="Proteomes" id="UP000591272"/>
    </source>
</evidence>
<name>A0A7Y9GEV4_9ACTN</name>
<accession>A0A7Y9GEV4</accession>
<dbReference type="AlphaFoldDB" id="A0A7Y9GEV4"/>
<proteinExistence type="predicted"/>
<protein>
    <submittedName>
        <fullName evidence="2">Uncharacterized protein</fullName>
    </submittedName>
</protein>
<dbReference type="RefSeq" id="WP_268247844.1">
    <property type="nucleotide sequence ID" value="NZ_BMRD01000016.1"/>
</dbReference>
<dbReference type="Proteomes" id="UP000591272">
    <property type="component" value="Unassembled WGS sequence"/>
</dbReference>
<dbReference type="EMBL" id="JACCBT010000001">
    <property type="protein sequence ID" value="NYE15237.1"/>
    <property type="molecule type" value="Genomic_DNA"/>
</dbReference>
<sequence length="40" mass="4475">MRDLLDTAIAQARCITTGDRPDDLRPVTPETRSKNTGLYL</sequence>
<keyword evidence="3" id="KW-1185">Reference proteome</keyword>